<proteinExistence type="predicted"/>
<sequence length="89" mass="10528">PGVYSSDTVCGLIEHYKDPAHCMFFEPMLTIPLHRNFTFPLQHLCRAVINSKLTYDTIPAIQLPKRLKNYLKEYHYKQQVRVRRLDGDH</sequence>
<dbReference type="EMBL" id="OC968395">
    <property type="protein sequence ID" value="CAD7666321.1"/>
    <property type="molecule type" value="Genomic_DNA"/>
</dbReference>
<keyword evidence="1" id="KW-0727">SH2 domain</keyword>
<feature type="domain" description="SOCS box" evidence="2">
    <location>
        <begin position="28"/>
        <end position="77"/>
    </location>
</feature>
<dbReference type="PANTHER" id="PTHR10155">
    <property type="entry name" value="PHOSPHATIDYLINOSITOL 3-KINASE REGULATORY SUBUNIT"/>
    <property type="match status" value="1"/>
</dbReference>
<evidence type="ECO:0000313" key="5">
    <source>
        <dbReference type="Proteomes" id="UP000728032"/>
    </source>
</evidence>
<dbReference type="Proteomes" id="UP000728032">
    <property type="component" value="Unassembled WGS sequence"/>
</dbReference>
<evidence type="ECO:0000313" key="3">
    <source>
        <dbReference type="EMBL" id="CAD7665048.1"/>
    </source>
</evidence>
<dbReference type="AlphaFoldDB" id="A0A7R9MR80"/>
<dbReference type="GO" id="GO:0046854">
    <property type="term" value="P:phosphatidylinositol phosphate biosynthetic process"/>
    <property type="evidence" value="ECO:0007669"/>
    <property type="project" value="TreeGrafter"/>
</dbReference>
<dbReference type="SMART" id="SM00253">
    <property type="entry name" value="SOCS"/>
    <property type="match status" value="1"/>
</dbReference>
<dbReference type="SUPFAM" id="SSF158235">
    <property type="entry name" value="SOCS box-like"/>
    <property type="match status" value="1"/>
</dbReference>
<reference evidence="3" key="1">
    <citation type="submission" date="2020-11" db="EMBL/GenBank/DDBJ databases">
        <authorList>
            <person name="Tran Van P."/>
        </authorList>
    </citation>
    <scope>NUCLEOTIDE SEQUENCE</scope>
</reference>
<dbReference type="SMART" id="SM00969">
    <property type="entry name" value="SOCS_box"/>
    <property type="match status" value="1"/>
</dbReference>
<accession>A0A7R9MR80</accession>
<gene>
    <name evidence="3" type="ORF">ONB1V03_LOCUS21606</name>
    <name evidence="4" type="ORF">ONB1V03_LOCUS22801</name>
</gene>
<dbReference type="PANTHER" id="PTHR10155:SF0">
    <property type="entry name" value="SUPPRESSOR OF CYTOKINE SIGNALING AT 36E, ISOFORM D"/>
    <property type="match status" value="1"/>
</dbReference>
<evidence type="ECO:0000313" key="4">
    <source>
        <dbReference type="EMBL" id="CAD7666321.1"/>
    </source>
</evidence>
<dbReference type="OrthoDB" id="5979828at2759"/>
<evidence type="ECO:0000256" key="1">
    <source>
        <dbReference type="ARBA" id="ARBA00022999"/>
    </source>
</evidence>
<organism evidence="3">
    <name type="scientific">Oppiella nova</name>
    <dbReference type="NCBI Taxonomy" id="334625"/>
    <lineage>
        <taxon>Eukaryota</taxon>
        <taxon>Metazoa</taxon>
        <taxon>Ecdysozoa</taxon>
        <taxon>Arthropoda</taxon>
        <taxon>Chelicerata</taxon>
        <taxon>Arachnida</taxon>
        <taxon>Acari</taxon>
        <taxon>Acariformes</taxon>
        <taxon>Sarcoptiformes</taxon>
        <taxon>Oribatida</taxon>
        <taxon>Brachypylina</taxon>
        <taxon>Oppioidea</taxon>
        <taxon>Oppiidae</taxon>
        <taxon>Oppiella</taxon>
    </lineage>
</organism>
<dbReference type="InterPro" id="IPR036860">
    <property type="entry name" value="SH2_dom_sf"/>
</dbReference>
<dbReference type="GO" id="GO:0046935">
    <property type="term" value="F:1-phosphatidylinositol-3-kinase regulator activity"/>
    <property type="evidence" value="ECO:0007669"/>
    <property type="project" value="TreeGrafter"/>
</dbReference>
<evidence type="ECO:0000259" key="2">
    <source>
        <dbReference type="PROSITE" id="PS50225"/>
    </source>
</evidence>
<dbReference type="GO" id="GO:0005942">
    <property type="term" value="C:phosphatidylinositol 3-kinase complex"/>
    <property type="evidence" value="ECO:0007669"/>
    <property type="project" value="TreeGrafter"/>
</dbReference>
<dbReference type="PROSITE" id="PS50225">
    <property type="entry name" value="SOCS"/>
    <property type="match status" value="1"/>
</dbReference>
<dbReference type="EMBL" id="OC957723">
    <property type="protein sequence ID" value="CAD7665048.1"/>
    <property type="molecule type" value="Genomic_DNA"/>
</dbReference>
<name>A0A7R9MR80_9ACAR</name>
<dbReference type="InterPro" id="IPR001496">
    <property type="entry name" value="SOCS_box"/>
</dbReference>
<dbReference type="InterPro" id="IPR036036">
    <property type="entry name" value="SOCS_box-like_dom_sf"/>
</dbReference>
<dbReference type="Gene3D" id="3.30.505.10">
    <property type="entry name" value="SH2 domain"/>
    <property type="match status" value="1"/>
</dbReference>
<protein>
    <recommendedName>
        <fullName evidence="2">SOCS box domain-containing protein</fullName>
    </recommendedName>
</protein>
<feature type="non-terminal residue" evidence="3">
    <location>
        <position position="1"/>
    </location>
</feature>
<dbReference type="Pfam" id="PF07525">
    <property type="entry name" value="SOCS_box"/>
    <property type="match status" value="1"/>
</dbReference>
<dbReference type="EMBL" id="CAJPVJ010053570">
    <property type="protein sequence ID" value="CAG2183380.1"/>
    <property type="molecule type" value="Genomic_DNA"/>
</dbReference>
<dbReference type="EMBL" id="CAJPVJ010042898">
    <property type="protein sequence ID" value="CAG2182185.1"/>
    <property type="molecule type" value="Genomic_DNA"/>
</dbReference>
<dbReference type="GO" id="GO:0035556">
    <property type="term" value="P:intracellular signal transduction"/>
    <property type="evidence" value="ECO:0007669"/>
    <property type="project" value="InterPro"/>
</dbReference>
<keyword evidence="5" id="KW-1185">Reference proteome</keyword>